<protein>
    <submittedName>
        <fullName evidence="1">Uncharacterized protein</fullName>
    </submittedName>
</protein>
<name>A0ABS2TPM1_9ACTN</name>
<proteinExistence type="predicted"/>
<comment type="caution">
    <text evidence="1">The sequence shown here is derived from an EMBL/GenBank/DDBJ whole genome shotgun (WGS) entry which is preliminary data.</text>
</comment>
<accession>A0ABS2TPM1</accession>
<keyword evidence="2" id="KW-1185">Reference proteome</keyword>
<evidence type="ECO:0000313" key="1">
    <source>
        <dbReference type="EMBL" id="MBM9505292.1"/>
    </source>
</evidence>
<organism evidence="1 2">
    <name type="scientific">Actinacidiphila acididurans</name>
    <dbReference type="NCBI Taxonomy" id="2784346"/>
    <lineage>
        <taxon>Bacteria</taxon>
        <taxon>Bacillati</taxon>
        <taxon>Actinomycetota</taxon>
        <taxon>Actinomycetes</taxon>
        <taxon>Kitasatosporales</taxon>
        <taxon>Streptomycetaceae</taxon>
        <taxon>Actinacidiphila</taxon>
    </lineage>
</organism>
<gene>
    <name evidence="1" type="ORF">ITX44_12190</name>
</gene>
<dbReference type="Proteomes" id="UP000749040">
    <property type="component" value="Unassembled WGS sequence"/>
</dbReference>
<dbReference type="RefSeq" id="WP_205357135.1">
    <property type="nucleotide sequence ID" value="NZ_JADKYB010000005.1"/>
</dbReference>
<reference evidence="1 2" key="1">
    <citation type="submission" date="2021-01" db="EMBL/GenBank/DDBJ databases">
        <title>Streptomyces acididurans sp. nov., isolated from a peat swamp forest soil.</title>
        <authorList>
            <person name="Chantavorakit T."/>
            <person name="Duangmal K."/>
        </authorList>
    </citation>
    <scope>NUCLEOTIDE SEQUENCE [LARGE SCALE GENOMIC DNA]</scope>
    <source>
        <strain evidence="1 2">KK5PA1</strain>
    </source>
</reference>
<evidence type="ECO:0000313" key="2">
    <source>
        <dbReference type="Proteomes" id="UP000749040"/>
    </source>
</evidence>
<dbReference type="EMBL" id="JADKYB010000005">
    <property type="protein sequence ID" value="MBM9505292.1"/>
    <property type="molecule type" value="Genomic_DNA"/>
</dbReference>
<sequence length="59" mass="6274">MAELDVERITEISKEPARVLPAGQVQEEPAEGAARRAVDLLSVMPEAPRSSGRVGKTSS</sequence>